<keyword evidence="3" id="KW-1185">Reference proteome</keyword>
<dbReference type="Proteomes" id="UP001497600">
    <property type="component" value="Chromosome E"/>
</dbReference>
<feature type="region of interest" description="Disordered" evidence="1">
    <location>
        <begin position="350"/>
        <end position="375"/>
    </location>
</feature>
<feature type="region of interest" description="Disordered" evidence="1">
    <location>
        <begin position="395"/>
        <end position="481"/>
    </location>
</feature>
<dbReference type="EMBL" id="OZ004257">
    <property type="protein sequence ID" value="CAK7907953.1"/>
    <property type="molecule type" value="Genomic_DNA"/>
</dbReference>
<evidence type="ECO:0000313" key="2">
    <source>
        <dbReference type="EMBL" id="CAK7907953.1"/>
    </source>
</evidence>
<feature type="region of interest" description="Disordered" evidence="1">
    <location>
        <begin position="201"/>
        <end position="236"/>
    </location>
</feature>
<evidence type="ECO:0000256" key="1">
    <source>
        <dbReference type="SAM" id="MobiDB-lite"/>
    </source>
</evidence>
<proteinExistence type="predicted"/>
<feature type="compositionally biased region" description="Polar residues" evidence="1">
    <location>
        <begin position="201"/>
        <end position="211"/>
    </location>
</feature>
<name>A0ABP0EEG8_9ASCO</name>
<protein>
    <submittedName>
        <fullName evidence="2">Uncharacterized protein</fullName>
    </submittedName>
</protein>
<accession>A0ABP0EEG8</accession>
<reference evidence="2 3" key="1">
    <citation type="submission" date="2024-01" db="EMBL/GenBank/DDBJ databases">
        <authorList>
            <consortium name="Genoscope - CEA"/>
            <person name="William W."/>
        </authorList>
    </citation>
    <scope>NUCLEOTIDE SEQUENCE [LARGE SCALE GENOMIC DNA]</scope>
    <source>
        <strain evidence="2 3">29B2s-10</strain>
    </source>
</reference>
<gene>
    <name evidence="2" type="ORF">CAAN4_E07822</name>
</gene>
<organism evidence="2 3">
    <name type="scientific">[Candida] anglica</name>
    <dbReference type="NCBI Taxonomy" id="148631"/>
    <lineage>
        <taxon>Eukaryota</taxon>
        <taxon>Fungi</taxon>
        <taxon>Dikarya</taxon>
        <taxon>Ascomycota</taxon>
        <taxon>Saccharomycotina</taxon>
        <taxon>Pichiomycetes</taxon>
        <taxon>Debaryomycetaceae</taxon>
        <taxon>Kurtzmaniella</taxon>
    </lineage>
</organism>
<sequence>MEVSGTRFRSNSGKTGPYRMEWTQRSCELPSIESFQLSTILDNVLKDESNETVEAMKAVASNYKKDLKSEIRRNLSGEQKIQHKNIKVGKLAQQINKKVSRRNRHLQRALIGGTSNSSELDKELTELLRLSSECSTLVHTLGPRLVAIDQKLGENSITKYKWMNKLWGDSNNDNQDNNNNNNKDPIEMYDVDETVSEVNGSHSQIKIQQNIRDPGKQNGKRNGRVIRPPHGDHDAEVNGDSPVEFNEQSFEQFMSSSISKYREKQSKREDKTFFGSQLQDIQLPDEFAEHTPKLLKNQRSFHSPLSSVNLSAKSPATVSQTLQSSHFKKLRINGSPITSSTYSKMKNIPACDCGNPHEEGTNNADPDQDPSPTLKDSLMELSTLILQGNDVYDNTSSGLNTSSEDDGGYLSSDSSDEESHSDNDGTTVTDRTNMYYLSFKSELKSKRHKRKSKKDSSKSKNNNSQYKPENSPTPKHRPSHYTLKPKKSILKFSTNQDSINRVPSPPPPPICGSAQESFPPIVKQSDPSATGLSGKQFHLGFLNEARKQPVLNTVASTTTTVSGTILTLDNDSYEYEGNEIREWHGDTVISDDESDTRSIRSIALLKQLL</sequence>
<evidence type="ECO:0000313" key="3">
    <source>
        <dbReference type="Proteomes" id="UP001497600"/>
    </source>
</evidence>